<proteinExistence type="predicted"/>
<keyword evidence="3" id="KW-1185">Reference proteome</keyword>
<feature type="region of interest" description="Disordered" evidence="1">
    <location>
        <begin position="1"/>
        <end position="20"/>
    </location>
</feature>
<organism evidence="2 3">
    <name type="scientific">Sphingomonas glacialis</name>
    <dbReference type="NCBI Taxonomy" id="658225"/>
    <lineage>
        <taxon>Bacteria</taxon>
        <taxon>Pseudomonadati</taxon>
        <taxon>Pseudomonadota</taxon>
        <taxon>Alphaproteobacteria</taxon>
        <taxon>Sphingomonadales</taxon>
        <taxon>Sphingomonadaceae</taxon>
        <taxon>Sphingomonas</taxon>
    </lineage>
</organism>
<evidence type="ECO:0000313" key="3">
    <source>
        <dbReference type="Proteomes" id="UP000652430"/>
    </source>
</evidence>
<evidence type="ECO:0000313" key="2">
    <source>
        <dbReference type="EMBL" id="GHH08467.1"/>
    </source>
</evidence>
<dbReference type="Proteomes" id="UP000652430">
    <property type="component" value="Unassembled WGS sequence"/>
</dbReference>
<reference evidence="3" key="1">
    <citation type="journal article" date="2019" name="Int. J. Syst. Evol. Microbiol.">
        <title>The Global Catalogue of Microorganisms (GCM) 10K type strain sequencing project: providing services to taxonomists for standard genome sequencing and annotation.</title>
        <authorList>
            <consortium name="The Broad Institute Genomics Platform"/>
            <consortium name="The Broad Institute Genome Sequencing Center for Infectious Disease"/>
            <person name="Wu L."/>
            <person name="Ma J."/>
        </authorList>
    </citation>
    <scope>NUCLEOTIDE SEQUENCE [LARGE SCALE GENOMIC DNA]</scope>
    <source>
        <strain evidence="3">CGMCC 1.8957</strain>
    </source>
</reference>
<comment type="caution">
    <text evidence="2">The sequence shown here is derived from an EMBL/GenBank/DDBJ whole genome shotgun (WGS) entry which is preliminary data.</text>
</comment>
<name>A0ABQ3L8H7_9SPHN</name>
<protein>
    <recommendedName>
        <fullName evidence="4">Propionyl-coenzyme A carboxylase alpha polypeptide</fullName>
    </recommendedName>
</protein>
<gene>
    <name evidence="2" type="ORF">GCM10008023_03940</name>
</gene>
<accession>A0ABQ3L8H7</accession>
<sequence length="55" mass="6017">MPGRHPPIDVRGGGQLAKCEKGARGHACRASLREHRSPDLAPIAEREGAIKSRRY</sequence>
<dbReference type="EMBL" id="BNAQ01000001">
    <property type="protein sequence ID" value="GHH08467.1"/>
    <property type="molecule type" value="Genomic_DNA"/>
</dbReference>
<evidence type="ECO:0000256" key="1">
    <source>
        <dbReference type="SAM" id="MobiDB-lite"/>
    </source>
</evidence>
<evidence type="ECO:0008006" key="4">
    <source>
        <dbReference type="Google" id="ProtNLM"/>
    </source>
</evidence>